<proteinExistence type="predicted"/>
<dbReference type="Proteomes" id="UP000805193">
    <property type="component" value="Unassembled WGS sequence"/>
</dbReference>
<sequence length="202" mass="22235">MPDAKVTPSKSTEDHSYSSQAIQEQGVNPSTATNNLSSSIALTQADPTQSQLESTTMDMDLQITDDQEGFILIPNKKRRHSSDSVISKSTIQTPEHPVGLTVIFSPTNPEQSLMKLNMNKVSDAFELHCPECILMVHTKIENLCSTYRKHSREGTTTGSGKLTWAYFFAIHRFMGSLPLSNSSLVEESCSDRATPAVVQVGW</sequence>
<gene>
    <name evidence="1" type="ORF">HPB47_016707</name>
</gene>
<name>A0AC60QQ87_IXOPE</name>
<accession>A0AC60QQ87</accession>
<comment type="caution">
    <text evidence="1">The sequence shown here is derived from an EMBL/GenBank/DDBJ whole genome shotgun (WGS) entry which is preliminary data.</text>
</comment>
<keyword evidence="2" id="KW-1185">Reference proteome</keyword>
<dbReference type="EMBL" id="JABSTQ010005471">
    <property type="protein sequence ID" value="KAG0439245.1"/>
    <property type="molecule type" value="Genomic_DNA"/>
</dbReference>
<evidence type="ECO:0000313" key="1">
    <source>
        <dbReference type="EMBL" id="KAG0439245.1"/>
    </source>
</evidence>
<protein>
    <submittedName>
        <fullName evidence="1">Uncharacterized protein</fullName>
    </submittedName>
</protein>
<organism evidence="1 2">
    <name type="scientific">Ixodes persulcatus</name>
    <name type="common">Taiga tick</name>
    <dbReference type="NCBI Taxonomy" id="34615"/>
    <lineage>
        <taxon>Eukaryota</taxon>
        <taxon>Metazoa</taxon>
        <taxon>Ecdysozoa</taxon>
        <taxon>Arthropoda</taxon>
        <taxon>Chelicerata</taxon>
        <taxon>Arachnida</taxon>
        <taxon>Acari</taxon>
        <taxon>Parasitiformes</taxon>
        <taxon>Ixodida</taxon>
        <taxon>Ixodoidea</taxon>
        <taxon>Ixodidae</taxon>
        <taxon>Ixodinae</taxon>
        <taxon>Ixodes</taxon>
    </lineage>
</organism>
<reference evidence="1 2" key="1">
    <citation type="journal article" date="2020" name="Cell">
        <title>Large-Scale Comparative Analyses of Tick Genomes Elucidate Their Genetic Diversity and Vector Capacities.</title>
        <authorList>
            <consortium name="Tick Genome and Microbiome Consortium (TIGMIC)"/>
            <person name="Jia N."/>
            <person name="Wang J."/>
            <person name="Shi W."/>
            <person name="Du L."/>
            <person name="Sun Y."/>
            <person name="Zhan W."/>
            <person name="Jiang J.F."/>
            <person name="Wang Q."/>
            <person name="Zhang B."/>
            <person name="Ji P."/>
            <person name="Bell-Sakyi L."/>
            <person name="Cui X.M."/>
            <person name="Yuan T.T."/>
            <person name="Jiang B.G."/>
            <person name="Yang W.F."/>
            <person name="Lam T.T."/>
            <person name="Chang Q.C."/>
            <person name="Ding S.J."/>
            <person name="Wang X.J."/>
            <person name="Zhu J.G."/>
            <person name="Ruan X.D."/>
            <person name="Zhao L."/>
            <person name="Wei J.T."/>
            <person name="Ye R.Z."/>
            <person name="Que T.C."/>
            <person name="Du C.H."/>
            <person name="Zhou Y.H."/>
            <person name="Cheng J.X."/>
            <person name="Dai P.F."/>
            <person name="Guo W.B."/>
            <person name="Han X.H."/>
            <person name="Huang E.J."/>
            <person name="Li L.F."/>
            <person name="Wei W."/>
            <person name="Gao Y.C."/>
            <person name="Liu J.Z."/>
            <person name="Shao H.Z."/>
            <person name="Wang X."/>
            <person name="Wang C.C."/>
            <person name="Yang T.C."/>
            <person name="Huo Q.B."/>
            <person name="Li W."/>
            <person name="Chen H.Y."/>
            <person name="Chen S.E."/>
            <person name="Zhou L.G."/>
            <person name="Ni X.B."/>
            <person name="Tian J.H."/>
            <person name="Sheng Y."/>
            <person name="Liu T."/>
            <person name="Pan Y.S."/>
            <person name="Xia L.Y."/>
            <person name="Li J."/>
            <person name="Zhao F."/>
            <person name="Cao W.C."/>
        </authorList>
    </citation>
    <scope>NUCLEOTIDE SEQUENCE [LARGE SCALE GENOMIC DNA]</scope>
    <source>
        <strain evidence="1">Iper-2018</strain>
    </source>
</reference>
<evidence type="ECO:0000313" key="2">
    <source>
        <dbReference type="Proteomes" id="UP000805193"/>
    </source>
</evidence>